<sequence length="60" mass="6476">MSNSTGDIPIDPASTPTGSSTITDTVKHREPLLLACSQLGLKVTKKANLEKLRAALVHYW</sequence>
<keyword evidence="3" id="KW-1185">Reference proteome</keyword>
<name>A0A9P5ZKW6_PLEER</name>
<feature type="compositionally biased region" description="Polar residues" evidence="1">
    <location>
        <begin position="14"/>
        <end position="23"/>
    </location>
</feature>
<evidence type="ECO:0000256" key="1">
    <source>
        <dbReference type="SAM" id="MobiDB-lite"/>
    </source>
</evidence>
<dbReference type="OrthoDB" id="2675946at2759"/>
<organism evidence="2 3">
    <name type="scientific">Pleurotus eryngii</name>
    <name type="common">Boletus of the steppes</name>
    <dbReference type="NCBI Taxonomy" id="5323"/>
    <lineage>
        <taxon>Eukaryota</taxon>
        <taxon>Fungi</taxon>
        <taxon>Dikarya</taxon>
        <taxon>Basidiomycota</taxon>
        <taxon>Agaricomycotina</taxon>
        <taxon>Agaricomycetes</taxon>
        <taxon>Agaricomycetidae</taxon>
        <taxon>Agaricales</taxon>
        <taxon>Pleurotineae</taxon>
        <taxon>Pleurotaceae</taxon>
        <taxon>Pleurotus</taxon>
    </lineage>
</organism>
<accession>A0A9P5ZKW6</accession>
<comment type="caution">
    <text evidence="2">The sequence shown here is derived from an EMBL/GenBank/DDBJ whole genome shotgun (WGS) entry which is preliminary data.</text>
</comment>
<dbReference type="AlphaFoldDB" id="A0A9P5ZKW6"/>
<reference evidence="2" key="1">
    <citation type="submission" date="2020-11" db="EMBL/GenBank/DDBJ databases">
        <authorList>
            <consortium name="DOE Joint Genome Institute"/>
            <person name="Ahrendt S."/>
            <person name="Riley R."/>
            <person name="Andreopoulos W."/>
            <person name="Labutti K."/>
            <person name="Pangilinan J."/>
            <person name="Ruiz-Duenas F.J."/>
            <person name="Barrasa J.M."/>
            <person name="Sanchez-Garcia M."/>
            <person name="Camarero S."/>
            <person name="Miyauchi S."/>
            <person name="Serrano A."/>
            <person name="Linde D."/>
            <person name="Babiker R."/>
            <person name="Drula E."/>
            <person name="Ayuso-Fernandez I."/>
            <person name="Pacheco R."/>
            <person name="Padilla G."/>
            <person name="Ferreira P."/>
            <person name="Barriuso J."/>
            <person name="Kellner H."/>
            <person name="Castanera R."/>
            <person name="Alfaro M."/>
            <person name="Ramirez L."/>
            <person name="Pisabarro A.G."/>
            <person name="Kuo A."/>
            <person name="Tritt A."/>
            <person name="Lipzen A."/>
            <person name="He G."/>
            <person name="Yan M."/>
            <person name="Ng V."/>
            <person name="Cullen D."/>
            <person name="Martin F."/>
            <person name="Rosso M.-N."/>
            <person name="Henrissat B."/>
            <person name="Hibbett D."/>
            <person name="Martinez A.T."/>
            <person name="Grigoriev I.V."/>
        </authorList>
    </citation>
    <scope>NUCLEOTIDE SEQUENCE</scope>
    <source>
        <strain evidence="2">ATCC 90797</strain>
    </source>
</reference>
<protein>
    <submittedName>
        <fullName evidence="2">Uncharacterized protein</fullName>
    </submittedName>
</protein>
<dbReference type="Proteomes" id="UP000807025">
    <property type="component" value="Unassembled WGS sequence"/>
</dbReference>
<evidence type="ECO:0000313" key="2">
    <source>
        <dbReference type="EMBL" id="KAF9488938.1"/>
    </source>
</evidence>
<dbReference type="EMBL" id="MU154690">
    <property type="protein sequence ID" value="KAF9488938.1"/>
    <property type="molecule type" value="Genomic_DNA"/>
</dbReference>
<evidence type="ECO:0000313" key="3">
    <source>
        <dbReference type="Proteomes" id="UP000807025"/>
    </source>
</evidence>
<gene>
    <name evidence="2" type="ORF">BDN71DRAFT_1512598</name>
</gene>
<proteinExistence type="predicted"/>
<feature type="region of interest" description="Disordered" evidence="1">
    <location>
        <begin position="1"/>
        <end position="23"/>
    </location>
</feature>